<evidence type="ECO:0000259" key="2">
    <source>
        <dbReference type="PROSITE" id="PS50206"/>
    </source>
</evidence>
<name>X1Q4H1_9ZZZZ</name>
<dbReference type="PANTHER" id="PTHR43855:SF1">
    <property type="entry name" value="THIOSULFATE SULFURTRANSFERASE"/>
    <property type="match status" value="1"/>
</dbReference>
<organism evidence="3">
    <name type="scientific">marine sediment metagenome</name>
    <dbReference type="NCBI Taxonomy" id="412755"/>
    <lineage>
        <taxon>unclassified sequences</taxon>
        <taxon>metagenomes</taxon>
        <taxon>ecological metagenomes</taxon>
    </lineage>
</organism>
<protein>
    <recommendedName>
        <fullName evidence="2">Rhodanese domain-containing protein</fullName>
    </recommendedName>
</protein>
<dbReference type="EMBL" id="BARV01033377">
    <property type="protein sequence ID" value="GAI49646.1"/>
    <property type="molecule type" value="Genomic_DNA"/>
</dbReference>
<dbReference type="PROSITE" id="PS50206">
    <property type="entry name" value="RHODANESE_3"/>
    <property type="match status" value="1"/>
</dbReference>
<evidence type="ECO:0000313" key="3">
    <source>
        <dbReference type="EMBL" id="GAI49646.1"/>
    </source>
</evidence>
<dbReference type="PANTHER" id="PTHR43855">
    <property type="entry name" value="THIOSULFATE SULFURTRANSFERASE"/>
    <property type="match status" value="1"/>
</dbReference>
<evidence type="ECO:0000256" key="1">
    <source>
        <dbReference type="ARBA" id="ARBA00022737"/>
    </source>
</evidence>
<dbReference type="Pfam" id="PF00581">
    <property type="entry name" value="Rhodanese"/>
    <property type="match status" value="1"/>
</dbReference>
<dbReference type="InterPro" id="IPR051126">
    <property type="entry name" value="Thiosulfate_sulfurtransferase"/>
</dbReference>
<feature type="domain" description="Rhodanese" evidence="2">
    <location>
        <begin position="11"/>
        <end position="135"/>
    </location>
</feature>
<dbReference type="Gene3D" id="3.40.250.10">
    <property type="entry name" value="Rhodanese-like domain"/>
    <property type="match status" value="1"/>
</dbReference>
<dbReference type="InterPro" id="IPR036873">
    <property type="entry name" value="Rhodanese-like_dom_sf"/>
</dbReference>
<comment type="caution">
    <text evidence="3">The sequence shown here is derived from an EMBL/GenBank/DDBJ whole genome shotgun (WGS) entry which is preliminary data.</text>
</comment>
<sequence>MFVLKDYVEDKVGKSTLVDTREADMYYGIEQDPSSERAGHIPTAKNLPAPWFWEATVDEAGVTTCMTWKDTSAISEIALTVLGEDASEEIIVYCGVGGYASPVWYVLTQVVGYTNVKFYDGSMQEWTADPEAPVAKYKYE</sequence>
<dbReference type="InterPro" id="IPR001763">
    <property type="entry name" value="Rhodanese-like_dom"/>
</dbReference>
<accession>X1Q4H1</accession>
<proteinExistence type="predicted"/>
<dbReference type="SUPFAM" id="SSF52821">
    <property type="entry name" value="Rhodanese/Cell cycle control phosphatase"/>
    <property type="match status" value="1"/>
</dbReference>
<gene>
    <name evidence="3" type="ORF">S06H3_52472</name>
</gene>
<reference evidence="3" key="1">
    <citation type="journal article" date="2014" name="Front. Microbiol.">
        <title>High frequency of phylogenetically diverse reductive dehalogenase-homologous genes in deep subseafloor sedimentary metagenomes.</title>
        <authorList>
            <person name="Kawai M."/>
            <person name="Futagami T."/>
            <person name="Toyoda A."/>
            <person name="Takaki Y."/>
            <person name="Nishi S."/>
            <person name="Hori S."/>
            <person name="Arai W."/>
            <person name="Tsubouchi T."/>
            <person name="Morono Y."/>
            <person name="Uchiyama I."/>
            <person name="Ito T."/>
            <person name="Fujiyama A."/>
            <person name="Inagaki F."/>
            <person name="Takami H."/>
        </authorList>
    </citation>
    <scope>NUCLEOTIDE SEQUENCE</scope>
    <source>
        <strain evidence="3">Expedition CK06-06</strain>
    </source>
</reference>
<dbReference type="SMART" id="SM00450">
    <property type="entry name" value="RHOD"/>
    <property type="match status" value="1"/>
</dbReference>
<dbReference type="AlphaFoldDB" id="X1Q4H1"/>
<keyword evidence="1" id="KW-0677">Repeat</keyword>